<proteinExistence type="inferred from homology"/>
<dbReference type="InterPro" id="IPR036396">
    <property type="entry name" value="Cyt_P450_sf"/>
</dbReference>
<dbReference type="EMBL" id="RZGK01000003">
    <property type="protein sequence ID" value="KAF9700557.1"/>
    <property type="molecule type" value="Genomic_DNA"/>
</dbReference>
<dbReference type="GO" id="GO:0004497">
    <property type="term" value="F:monooxygenase activity"/>
    <property type="evidence" value="ECO:0007669"/>
    <property type="project" value="UniProtKB-KW"/>
</dbReference>
<protein>
    <recommendedName>
        <fullName evidence="10">Cytochrome P450</fullName>
    </recommendedName>
</protein>
<reference evidence="8" key="1">
    <citation type="submission" date="2018-12" db="EMBL/GenBank/DDBJ databases">
        <authorList>
            <person name="Syme R.A."/>
            <person name="Farfan-Caceres L."/>
            <person name="Lichtenzveig J."/>
        </authorList>
    </citation>
    <scope>NUCLEOTIDE SEQUENCE</scope>
    <source>
        <strain evidence="8">Al4</strain>
    </source>
</reference>
<keyword evidence="9" id="KW-1185">Reference proteome</keyword>
<feature type="region of interest" description="Disordered" evidence="7">
    <location>
        <begin position="400"/>
        <end position="421"/>
    </location>
</feature>
<dbReference type="AlphaFoldDB" id="A0A8H7JD32"/>
<comment type="cofactor">
    <cofactor evidence="1 5">
        <name>heme</name>
        <dbReference type="ChEBI" id="CHEBI:30413"/>
    </cofactor>
</comment>
<dbReference type="Pfam" id="PF00067">
    <property type="entry name" value="p450"/>
    <property type="match status" value="2"/>
</dbReference>
<dbReference type="Proteomes" id="UP000651452">
    <property type="component" value="Unassembled WGS sequence"/>
</dbReference>
<dbReference type="SUPFAM" id="SSF48264">
    <property type="entry name" value="Cytochrome P450"/>
    <property type="match status" value="1"/>
</dbReference>
<evidence type="ECO:0000313" key="9">
    <source>
        <dbReference type="Proteomes" id="UP000651452"/>
    </source>
</evidence>
<accession>A0A8H7JD32</accession>
<evidence type="ECO:0000256" key="4">
    <source>
        <dbReference type="ARBA" id="ARBA00023004"/>
    </source>
</evidence>
<evidence type="ECO:0000256" key="1">
    <source>
        <dbReference type="ARBA" id="ARBA00001971"/>
    </source>
</evidence>
<comment type="similarity">
    <text evidence="2 6">Belongs to the cytochrome P450 family.</text>
</comment>
<keyword evidence="6" id="KW-0560">Oxidoreductase</keyword>
<keyword evidence="3 5" id="KW-0479">Metal-binding</keyword>
<dbReference type="GO" id="GO:0005506">
    <property type="term" value="F:iron ion binding"/>
    <property type="evidence" value="ECO:0007669"/>
    <property type="project" value="InterPro"/>
</dbReference>
<keyword evidence="4 5" id="KW-0408">Iron</keyword>
<evidence type="ECO:0000256" key="2">
    <source>
        <dbReference type="ARBA" id="ARBA00010617"/>
    </source>
</evidence>
<evidence type="ECO:0000256" key="3">
    <source>
        <dbReference type="ARBA" id="ARBA00022723"/>
    </source>
</evidence>
<dbReference type="PROSITE" id="PS00086">
    <property type="entry name" value="CYTOCHROME_P450"/>
    <property type="match status" value="1"/>
</dbReference>
<dbReference type="GO" id="GO:0020037">
    <property type="term" value="F:heme binding"/>
    <property type="evidence" value="ECO:0007669"/>
    <property type="project" value="InterPro"/>
</dbReference>
<feature type="binding site" description="axial binding residue" evidence="5">
    <location>
        <position position="460"/>
    </location>
    <ligand>
        <name>heme</name>
        <dbReference type="ChEBI" id="CHEBI:30413"/>
    </ligand>
    <ligandPart>
        <name>Fe</name>
        <dbReference type="ChEBI" id="CHEBI:18248"/>
    </ligandPart>
</feature>
<reference evidence="8" key="2">
    <citation type="submission" date="2020-09" db="EMBL/GenBank/DDBJ databases">
        <title>Reference genome assembly for Australian Ascochyta lentis isolate Al4.</title>
        <authorList>
            <person name="Lee R.C."/>
            <person name="Farfan-Caceres L.M."/>
            <person name="Debler J.W."/>
            <person name="Williams A.H."/>
            <person name="Henares B.M."/>
        </authorList>
    </citation>
    <scope>NUCLEOTIDE SEQUENCE</scope>
    <source>
        <strain evidence="8">Al4</strain>
    </source>
</reference>
<dbReference type="OrthoDB" id="1470350at2759"/>
<evidence type="ECO:0000256" key="6">
    <source>
        <dbReference type="RuleBase" id="RU000461"/>
    </source>
</evidence>
<dbReference type="InterPro" id="IPR050121">
    <property type="entry name" value="Cytochrome_P450_monoxygenase"/>
</dbReference>
<keyword evidence="6" id="KW-0503">Monooxygenase</keyword>
<dbReference type="PANTHER" id="PTHR24305">
    <property type="entry name" value="CYTOCHROME P450"/>
    <property type="match status" value="1"/>
</dbReference>
<dbReference type="Gene3D" id="1.10.630.10">
    <property type="entry name" value="Cytochrome P450"/>
    <property type="match status" value="1"/>
</dbReference>
<gene>
    <name evidence="8" type="ORF">EKO04_001731</name>
</gene>
<dbReference type="GO" id="GO:0016705">
    <property type="term" value="F:oxidoreductase activity, acting on paired donors, with incorporation or reduction of molecular oxygen"/>
    <property type="evidence" value="ECO:0007669"/>
    <property type="project" value="InterPro"/>
</dbReference>
<evidence type="ECO:0000256" key="7">
    <source>
        <dbReference type="SAM" id="MobiDB-lite"/>
    </source>
</evidence>
<dbReference type="InterPro" id="IPR017972">
    <property type="entry name" value="Cyt_P450_CS"/>
</dbReference>
<sequence length="514" mass="57080">MYEALVAVLIGVTLAATTWKCVIYPLFLSPLAAIPAASPIARFSTLWIEWQRLRGNDFQSISAAFATKGSYVLVSPRELALNDIDAVHSVWGTGSADFDKHPSYEYWATQGSLNTFTSVLGSEHRRRHKRIRGVHNRAFIGTSPHIREIMRNLMVSRVLPVLDGIAISSKGATNILPIAQSMTLDCNSAFAFGIPLSLDFIVNASARKEWLDLFATAFPTDQASFWLREHPRLTKYMCMAGIPLVSKDMASARRKFEAWALPKVDAAEEVIKMRDMGQAVDTGQLPVLYDAIRTDLANSQMGAEKSQFTMTEAQRRELASECLDHIAFTAEAFGTVFTYMVYELSHHPKVQRELREELRTIENPLLGVNSPTDIPESQALEHLPLLGAVVKECLRLRNTSPNADPRVTPAHSSSRIGRLDDVPPDPLTWDPHRWLEGGCGDAAAAAKKWFFAFGAGSRNCIGQNLALELMRVSLASVYSRYTTSIVDETSYPGRNRPMSPALTDKLIVKFEKLP</sequence>
<name>A0A8H7JD32_9PLEO</name>
<organism evidence="8 9">
    <name type="scientific">Ascochyta lentis</name>
    <dbReference type="NCBI Taxonomy" id="205686"/>
    <lineage>
        <taxon>Eukaryota</taxon>
        <taxon>Fungi</taxon>
        <taxon>Dikarya</taxon>
        <taxon>Ascomycota</taxon>
        <taxon>Pezizomycotina</taxon>
        <taxon>Dothideomycetes</taxon>
        <taxon>Pleosporomycetidae</taxon>
        <taxon>Pleosporales</taxon>
        <taxon>Pleosporineae</taxon>
        <taxon>Didymellaceae</taxon>
        <taxon>Ascochyta</taxon>
    </lineage>
</organism>
<evidence type="ECO:0000313" key="8">
    <source>
        <dbReference type="EMBL" id="KAF9700557.1"/>
    </source>
</evidence>
<evidence type="ECO:0008006" key="10">
    <source>
        <dbReference type="Google" id="ProtNLM"/>
    </source>
</evidence>
<dbReference type="InterPro" id="IPR002401">
    <property type="entry name" value="Cyt_P450_E_grp-I"/>
</dbReference>
<evidence type="ECO:0000256" key="5">
    <source>
        <dbReference type="PIRSR" id="PIRSR602401-1"/>
    </source>
</evidence>
<keyword evidence="5 6" id="KW-0349">Heme</keyword>
<dbReference type="PANTHER" id="PTHR24305:SF166">
    <property type="entry name" value="CYTOCHROME P450 12A4, MITOCHONDRIAL-RELATED"/>
    <property type="match status" value="1"/>
</dbReference>
<dbReference type="InterPro" id="IPR001128">
    <property type="entry name" value="Cyt_P450"/>
</dbReference>
<dbReference type="PRINTS" id="PR00385">
    <property type="entry name" value="P450"/>
</dbReference>
<comment type="caution">
    <text evidence="8">The sequence shown here is derived from an EMBL/GenBank/DDBJ whole genome shotgun (WGS) entry which is preliminary data.</text>
</comment>
<dbReference type="PRINTS" id="PR00463">
    <property type="entry name" value="EP450I"/>
</dbReference>